<dbReference type="EMBL" id="JBHSBI010000001">
    <property type="protein sequence ID" value="MFC4005912.1"/>
    <property type="molecule type" value="Genomic_DNA"/>
</dbReference>
<evidence type="ECO:0000313" key="1">
    <source>
        <dbReference type="EMBL" id="MFC4005912.1"/>
    </source>
</evidence>
<dbReference type="Proteomes" id="UP001595851">
    <property type="component" value="Unassembled WGS sequence"/>
</dbReference>
<name>A0ABV8FVZ6_9ACTN</name>
<proteinExistence type="predicted"/>
<evidence type="ECO:0008006" key="3">
    <source>
        <dbReference type="Google" id="ProtNLM"/>
    </source>
</evidence>
<gene>
    <name evidence="1" type="ORF">ACFOY2_01670</name>
</gene>
<reference evidence="2" key="1">
    <citation type="journal article" date="2019" name="Int. J. Syst. Evol. Microbiol.">
        <title>The Global Catalogue of Microorganisms (GCM) 10K type strain sequencing project: providing services to taxonomists for standard genome sequencing and annotation.</title>
        <authorList>
            <consortium name="The Broad Institute Genomics Platform"/>
            <consortium name="The Broad Institute Genome Sequencing Center for Infectious Disease"/>
            <person name="Wu L."/>
            <person name="Ma J."/>
        </authorList>
    </citation>
    <scope>NUCLEOTIDE SEQUENCE [LARGE SCALE GENOMIC DNA]</scope>
    <source>
        <strain evidence="2">TBRC 1276</strain>
    </source>
</reference>
<evidence type="ECO:0000313" key="2">
    <source>
        <dbReference type="Proteomes" id="UP001595851"/>
    </source>
</evidence>
<organism evidence="1 2">
    <name type="scientific">Nonomuraea purpurea</name>
    <dbReference type="NCBI Taxonomy" id="1849276"/>
    <lineage>
        <taxon>Bacteria</taxon>
        <taxon>Bacillati</taxon>
        <taxon>Actinomycetota</taxon>
        <taxon>Actinomycetes</taxon>
        <taxon>Streptosporangiales</taxon>
        <taxon>Streptosporangiaceae</taxon>
        <taxon>Nonomuraea</taxon>
    </lineage>
</organism>
<protein>
    <recommendedName>
        <fullName evidence="3">DUF3558 domain-containing protein</fullName>
    </recommendedName>
</protein>
<comment type="caution">
    <text evidence="1">The sequence shown here is derived from an EMBL/GenBank/DDBJ whole genome shotgun (WGS) entry which is preliminary data.</text>
</comment>
<dbReference type="RefSeq" id="WP_379526079.1">
    <property type="nucleotide sequence ID" value="NZ_JBHSBI010000001.1"/>
</dbReference>
<sequence length="329" mass="35303">MGIVVVLLAGAVVVAGFVLGAGTGPASTFGEADDESPTSAPPSAKVDLTAFKGEHLCSALAPATLDKLVPEAEENPKDTNYGDEKVVECEWNSGSQEEQRLERNRTLSVELNSFADSKSPERKFAYERKLAEDRPKTNDAFAYDELKDIPGLGEAAFGYTYSTSEGALSNGADLTVRIPGGVVIIKYYGFDRAHGLDGKRSAVSSDTMMDGARTAARKITAAFENDKKAAQYETPTTGDQIRQRPIKNVPDLGDGAFSQVREVKMGSQHSRTGQVWFLTGNRIVEVIYEGSQVRNKPGTETTTTPLDENVVSAYAKVIAASLPKRIAGD</sequence>
<accession>A0ABV8FVZ6</accession>
<keyword evidence="2" id="KW-1185">Reference proteome</keyword>